<evidence type="ECO:0000256" key="3">
    <source>
        <dbReference type="ARBA" id="ARBA00022989"/>
    </source>
</evidence>
<evidence type="ECO:0000256" key="5">
    <source>
        <dbReference type="ARBA" id="ARBA00035114"/>
    </source>
</evidence>
<evidence type="ECO:0000256" key="7">
    <source>
        <dbReference type="SAM" id="Phobius"/>
    </source>
</evidence>
<evidence type="ECO:0000256" key="4">
    <source>
        <dbReference type="ARBA" id="ARBA00023136"/>
    </source>
</evidence>
<dbReference type="Proteomes" id="UP000734854">
    <property type="component" value="Unassembled WGS sequence"/>
</dbReference>
<evidence type="ECO:0000256" key="6">
    <source>
        <dbReference type="SAM" id="MobiDB-lite"/>
    </source>
</evidence>
<comment type="similarity">
    <text evidence="5">Belongs to the ROH1 family.</text>
</comment>
<comment type="caution">
    <text evidence="8">The sequence shown here is derived from an EMBL/GenBank/DDBJ whole genome shotgun (WGS) entry which is preliminary data.</text>
</comment>
<dbReference type="InterPro" id="IPR008511">
    <property type="entry name" value="ROH1-like"/>
</dbReference>
<evidence type="ECO:0000313" key="9">
    <source>
        <dbReference type="Proteomes" id="UP000734854"/>
    </source>
</evidence>
<keyword evidence="9" id="KW-1185">Reference proteome</keyword>
<sequence length="391" mass="44356">MPTADFHGSSAPFALAGRTLLSLRRDHSANPMDRRHADSGEQRELDAFQQQVADLFNDLAGGDDEILSISWLRRLLDTFLVCQEEFRGILFGHRRPPATIDRLVSDFFERAVKALDICNAVRDGIEQVRQWRKHIEIVLVALDPHQREFGEGQLRRAKKALCDIAILMLDEKDSGSIVSHRNRSFGRNGGSSYSSSSGSGGRRSHFRSLSWSVSRSWSAARQLQAIGNNLSAPRSHEMAETAGFAVPVYTISSVLIFVMWSLVAAIPCQDRGLQIHFSIPRAYLWAPPVLALYDRIVEESKKKERKNSIGLLKEIHQIEKCVHHLMDVIDVTQLPLTEEKDIEVRQQMQELTQVHATIKECLDPLERQVREVFLRIVRSRTEGLDFLKISD</sequence>
<proteinExistence type="inferred from homology"/>
<reference evidence="8 9" key="1">
    <citation type="submission" date="2020-08" db="EMBL/GenBank/DDBJ databases">
        <title>Plant Genome Project.</title>
        <authorList>
            <person name="Zhang R.-G."/>
        </authorList>
    </citation>
    <scope>NUCLEOTIDE SEQUENCE [LARGE SCALE GENOMIC DNA]</scope>
    <source>
        <tissue evidence="8">Rhizome</tissue>
    </source>
</reference>
<gene>
    <name evidence="8" type="ORF">ZIOFF_049648</name>
</gene>
<evidence type="ECO:0000313" key="8">
    <source>
        <dbReference type="EMBL" id="KAG6488405.1"/>
    </source>
</evidence>
<dbReference type="GO" id="GO:0016020">
    <property type="term" value="C:membrane"/>
    <property type="evidence" value="ECO:0007669"/>
    <property type="project" value="UniProtKB-SubCell"/>
</dbReference>
<organism evidence="8 9">
    <name type="scientific">Zingiber officinale</name>
    <name type="common">Ginger</name>
    <name type="synonym">Amomum zingiber</name>
    <dbReference type="NCBI Taxonomy" id="94328"/>
    <lineage>
        <taxon>Eukaryota</taxon>
        <taxon>Viridiplantae</taxon>
        <taxon>Streptophyta</taxon>
        <taxon>Embryophyta</taxon>
        <taxon>Tracheophyta</taxon>
        <taxon>Spermatophyta</taxon>
        <taxon>Magnoliopsida</taxon>
        <taxon>Liliopsida</taxon>
        <taxon>Zingiberales</taxon>
        <taxon>Zingiberaceae</taxon>
        <taxon>Zingiber</taxon>
    </lineage>
</organism>
<dbReference type="AlphaFoldDB" id="A0A8J5FPU2"/>
<dbReference type="EMBL" id="JACMSC010000014">
    <property type="protein sequence ID" value="KAG6488405.1"/>
    <property type="molecule type" value="Genomic_DNA"/>
</dbReference>
<keyword evidence="4 7" id="KW-0472">Membrane</keyword>
<dbReference type="OrthoDB" id="1878996at2759"/>
<protein>
    <submittedName>
        <fullName evidence="8">Uncharacterized protein</fullName>
    </submittedName>
</protein>
<feature type="region of interest" description="Disordered" evidence="6">
    <location>
        <begin position="180"/>
        <end position="203"/>
    </location>
</feature>
<dbReference type="PANTHER" id="PTHR31509">
    <property type="entry name" value="BPS1-LIKE PROTEIN"/>
    <property type="match status" value="1"/>
</dbReference>
<accession>A0A8J5FPU2</accession>
<keyword evidence="2 7" id="KW-0812">Transmembrane</keyword>
<evidence type="ECO:0000256" key="2">
    <source>
        <dbReference type="ARBA" id="ARBA00022692"/>
    </source>
</evidence>
<dbReference type="Pfam" id="PF05633">
    <property type="entry name" value="ROH1-like"/>
    <property type="match status" value="1"/>
</dbReference>
<evidence type="ECO:0000256" key="1">
    <source>
        <dbReference type="ARBA" id="ARBA00004167"/>
    </source>
</evidence>
<comment type="subcellular location">
    <subcellularLocation>
        <location evidence="1">Membrane</location>
        <topology evidence="1">Single-pass membrane protein</topology>
    </subcellularLocation>
</comment>
<feature type="transmembrane region" description="Helical" evidence="7">
    <location>
        <begin position="244"/>
        <end position="266"/>
    </location>
</feature>
<keyword evidence="3 7" id="KW-1133">Transmembrane helix</keyword>
<name>A0A8J5FPU2_ZINOF</name>